<feature type="signal peptide" evidence="3">
    <location>
        <begin position="1"/>
        <end position="16"/>
    </location>
</feature>
<feature type="domain" description="Peptidase M12A" evidence="4">
    <location>
        <begin position="49"/>
        <end position="93"/>
    </location>
</feature>
<dbReference type="OrthoDB" id="6434463at2759"/>
<dbReference type="AlphaFoldDB" id="A0A8X6UHA5"/>
<dbReference type="GO" id="GO:0006508">
    <property type="term" value="P:proteolysis"/>
    <property type="evidence" value="ECO:0007669"/>
    <property type="project" value="InterPro"/>
</dbReference>
<keyword evidence="3" id="KW-0732">Signal</keyword>
<dbReference type="Proteomes" id="UP000887013">
    <property type="component" value="Unassembled WGS sequence"/>
</dbReference>
<dbReference type="EMBL" id="BMAW01124882">
    <property type="protein sequence ID" value="GFU09976.1"/>
    <property type="molecule type" value="Genomic_DNA"/>
</dbReference>
<protein>
    <submittedName>
        <fullName evidence="5">Metalloendopeptidase</fullName>
    </submittedName>
</protein>
<comment type="caution">
    <text evidence="2">Lacks conserved residue(s) required for the propagation of feature annotation.</text>
</comment>
<organism evidence="5 6">
    <name type="scientific">Nephila pilipes</name>
    <name type="common">Giant wood spider</name>
    <name type="synonym">Nephila maculata</name>
    <dbReference type="NCBI Taxonomy" id="299642"/>
    <lineage>
        <taxon>Eukaryota</taxon>
        <taxon>Metazoa</taxon>
        <taxon>Ecdysozoa</taxon>
        <taxon>Arthropoda</taxon>
        <taxon>Chelicerata</taxon>
        <taxon>Arachnida</taxon>
        <taxon>Araneae</taxon>
        <taxon>Araneomorphae</taxon>
        <taxon>Entelegynae</taxon>
        <taxon>Araneoidea</taxon>
        <taxon>Nephilidae</taxon>
        <taxon>Nephila</taxon>
    </lineage>
</organism>
<evidence type="ECO:0000259" key="4">
    <source>
        <dbReference type="PROSITE" id="PS51864"/>
    </source>
</evidence>
<sequence length="93" mass="10452">MQVLILTLGFFAMALAEVDYETKRLAMQNPDLYDGDMLGIDGPFDAERNAIPGQNYRWPSARVPYVIDTSLGKYSIASHPSNNVFFKEAIYSN</sequence>
<name>A0A8X6UHA5_NEPPI</name>
<evidence type="ECO:0000256" key="1">
    <source>
        <dbReference type="ARBA" id="ARBA00001947"/>
    </source>
</evidence>
<feature type="chain" id="PRO_5036481297" evidence="3">
    <location>
        <begin position="17"/>
        <end position="93"/>
    </location>
</feature>
<gene>
    <name evidence="5" type="primary">VMPA_22</name>
    <name evidence="5" type="ORF">NPIL_555901</name>
</gene>
<evidence type="ECO:0000313" key="6">
    <source>
        <dbReference type="Proteomes" id="UP000887013"/>
    </source>
</evidence>
<reference evidence="5" key="1">
    <citation type="submission" date="2020-08" db="EMBL/GenBank/DDBJ databases">
        <title>Multicomponent nature underlies the extraordinary mechanical properties of spider dragline silk.</title>
        <authorList>
            <person name="Kono N."/>
            <person name="Nakamura H."/>
            <person name="Mori M."/>
            <person name="Yoshida Y."/>
            <person name="Ohtoshi R."/>
            <person name="Malay A.D."/>
            <person name="Moran D.A.P."/>
            <person name="Tomita M."/>
            <person name="Numata K."/>
            <person name="Arakawa K."/>
        </authorList>
    </citation>
    <scope>NUCLEOTIDE SEQUENCE</scope>
</reference>
<comment type="cofactor">
    <cofactor evidence="1">
        <name>Zn(2+)</name>
        <dbReference type="ChEBI" id="CHEBI:29105"/>
    </cofactor>
</comment>
<evidence type="ECO:0000256" key="2">
    <source>
        <dbReference type="PROSITE-ProRule" id="PRU01211"/>
    </source>
</evidence>
<accession>A0A8X6UHA5</accession>
<dbReference type="InterPro" id="IPR001506">
    <property type="entry name" value="Peptidase_M12A"/>
</dbReference>
<keyword evidence="6" id="KW-1185">Reference proteome</keyword>
<comment type="caution">
    <text evidence="5">The sequence shown here is derived from an EMBL/GenBank/DDBJ whole genome shotgun (WGS) entry which is preliminary data.</text>
</comment>
<evidence type="ECO:0000256" key="3">
    <source>
        <dbReference type="SAM" id="SignalP"/>
    </source>
</evidence>
<proteinExistence type="predicted"/>
<evidence type="ECO:0000313" key="5">
    <source>
        <dbReference type="EMBL" id="GFU09976.1"/>
    </source>
</evidence>
<dbReference type="GO" id="GO:0004222">
    <property type="term" value="F:metalloendopeptidase activity"/>
    <property type="evidence" value="ECO:0007669"/>
    <property type="project" value="InterPro"/>
</dbReference>
<dbReference type="PROSITE" id="PS51864">
    <property type="entry name" value="ASTACIN"/>
    <property type="match status" value="1"/>
</dbReference>